<reference evidence="1 2" key="1">
    <citation type="journal article" date="2012" name="BMC Genomics">
        <title>Comparative genomics of the white-rot fungi, Phanerochaete carnosa and P. chrysosporium, to elucidate the genetic basis of the distinct wood types they colonize.</title>
        <authorList>
            <person name="Suzuki H."/>
            <person name="MacDonald J."/>
            <person name="Syed K."/>
            <person name="Salamov A."/>
            <person name="Hori C."/>
            <person name="Aerts A."/>
            <person name="Henrissat B."/>
            <person name="Wiebenga A."/>
            <person name="vanKuyk P.A."/>
            <person name="Barry K."/>
            <person name="Lindquist E."/>
            <person name="LaButti K."/>
            <person name="Lapidus A."/>
            <person name="Lucas S."/>
            <person name="Coutinho P."/>
            <person name="Gong Y."/>
            <person name="Samejima M."/>
            <person name="Mahadevan R."/>
            <person name="Abou-Zaid M."/>
            <person name="de Vries R.P."/>
            <person name="Igarashi K."/>
            <person name="Yadav J.S."/>
            <person name="Grigoriev I.V."/>
            <person name="Master E.R."/>
        </authorList>
    </citation>
    <scope>NUCLEOTIDE SEQUENCE [LARGE SCALE GENOMIC DNA]</scope>
    <source>
        <strain evidence="1 2">HHB-10118-sp</strain>
    </source>
</reference>
<dbReference type="EMBL" id="JH930470">
    <property type="protein sequence ID" value="EKM58128.1"/>
    <property type="molecule type" value="Genomic_DNA"/>
</dbReference>
<dbReference type="RefSeq" id="XP_007393455.1">
    <property type="nucleotide sequence ID" value="XM_007393393.1"/>
</dbReference>
<dbReference type="GeneID" id="18915424"/>
<proteinExistence type="predicted"/>
<dbReference type="AlphaFoldDB" id="K5W2M4"/>
<name>K5W2M4_PHACS</name>
<dbReference type="HOGENOM" id="CLU_2498598_0_0_1"/>
<gene>
    <name evidence="1" type="ORF">PHACADRAFT_252191</name>
</gene>
<dbReference type="KEGG" id="pco:PHACADRAFT_252191"/>
<keyword evidence="2" id="KW-1185">Reference proteome</keyword>
<protein>
    <submittedName>
        <fullName evidence="1">Uncharacterized protein</fullName>
    </submittedName>
</protein>
<evidence type="ECO:0000313" key="2">
    <source>
        <dbReference type="Proteomes" id="UP000008370"/>
    </source>
</evidence>
<evidence type="ECO:0000313" key="1">
    <source>
        <dbReference type="EMBL" id="EKM58128.1"/>
    </source>
</evidence>
<organism evidence="1 2">
    <name type="scientific">Phanerochaete carnosa (strain HHB-10118-sp)</name>
    <name type="common">White-rot fungus</name>
    <name type="synonym">Peniophora carnosa</name>
    <dbReference type="NCBI Taxonomy" id="650164"/>
    <lineage>
        <taxon>Eukaryota</taxon>
        <taxon>Fungi</taxon>
        <taxon>Dikarya</taxon>
        <taxon>Basidiomycota</taxon>
        <taxon>Agaricomycotina</taxon>
        <taxon>Agaricomycetes</taxon>
        <taxon>Polyporales</taxon>
        <taxon>Phanerochaetaceae</taxon>
        <taxon>Phanerochaete</taxon>
    </lineage>
</organism>
<accession>K5W2M4</accession>
<dbReference type="InParanoid" id="K5W2M4"/>
<sequence>MQDLFDNVWGDKDEIRVEHAVDITLPVSTSLLHHLAWTLLIASPLAHSNSSHADFVRSSLFLTCGDFSLDLSLADPGSRPTPTLKP</sequence>
<dbReference type="Proteomes" id="UP000008370">
    <property type="component" value="Unassembled WGS sequence"/>
</dbReference>